<feature type="transmembrane region" description="Helical" evidence="7">
    <location>
        <begin position="447"/>
        <end position="469"/>
    </location>
</feature>
<dbReference type="GO" id="GO:0022857">
    <property type="term" value="F:transmembrane transporter activity"/>
    <property type="evidence" value="ECO:0007669"/>
    <property type="project" value="InterPro"/>
</dbReference>
<comment type="caution">
    <text evidence="9">The sequence shown here is derived from an EMBL/GenBank/DDBJ whole genome shotgun (WGS) entry which is preliminary data.</text>
</comment>
<name>A0A9N9LEM4_9HELO</name>
<organism evidence="9 10">
    <name type="scientific">Hymenoscyphus fraxineus</name>
    <dbReference type="NCBI Taxonomy" id="746836"/>
    <lineage>
        <taxon>Eukaryota</taxon>
        <taxon>Fungi</taxon>
        <taxon>Dikarya</taxon>
        <taxon>Ascomycota</taxon>
        <taxon>Pezizomycotina</taxon>
        <taxon>Leotiomycetes</taxon>
        <taxon>Helotiales</taxon>
        <taxon>Helotiaceae</taxon>
        <taxon>Hymenoscyphus</taxon>
    </lineage>
</organism>
<dbReference type="InterPro" id="IPR020846">
    <property type="entry name" value="MFS_dom"/>
</dbReference>
<keyword evidence="4 7" id="KW-1133">Transmembrane helix</keyword>
<feature type="transmembrane region" description="Helical" evidence="7">
    <location>
        <begin position="419"/>
        <end position="441"/>
    </location>
</feature>
<dbReference type="InterPro" id="IPR050930">
    <property type="entry name" value="MFS_Vesicular_Transporter"/>
</dbReference>
<dbReference type="OrthoDB" id="5086884at2759"/>
<feature type="domain" description="Major facilitator superfamily (MFS) profile" evidence="8">
    <location>
        <begin position="21"/>
        <end position="473"/>
    </location>
</feature>
<evidence type="ECO:0000259" key="8">
    <source>
        <dbReference type="PROSITE" id="PS50850"/>
    </source>
</evidence>
<keyword evidence="2" id="KW-0813">Transport</keyword>
<evidence type="ECO:0000313" key="10">
    <source>
        <dbReference type="Proteomes" id="UP000696280"/>
    </source>
</evidence>
<evidence type="ECO:0000313" key="9">
    <source>
        <dbReference type="EMBL" id="CAG8962037.1"/>
    </source>
</evidence>
<dbReference type="InterPro" id="IPR011701">
    <property type="entry name" value="MFS"/>
</dbReference>
<evidence type="ECO:0000256" key="6">
    <source>
        <dbReference type="SAM" id="MobiDB-lite"/>
    </source>
</evidence>
<evidence type="ECO:0000256" key="3">
    <source>
        <dbReference type="ARBA" id="ARBA00022692"/>
    </source>
</evidence>
<feature type="transmembrane region" description="Helical" evidence="7">
    <location>
        <begin position="151"/>
        <end position="173"/>
    </location>
</feature>
<dbReference type="Gene3D" id="1.20.1250.20">
    <property type="entry name" value="MFS general substrate transporter like domains"/>
    <property type="match status" value="2"/>
</dbReference>
<feature type="transmembrane region" description="Helical" evidence="7">
    <location>
        <begin position="63"/>
        <end position="82"/>
    </location>
</feature>
<dbReference type="GO" id="GO:0016020">
    <property type="term" value="C:membrane"/>
    <property type="evidence" value="ECO:0007669"/>
    <property type="project" value="UniProtKB-SubCell"/>
</dbReference>
<feature type="transmembrane region" description="Helical" evidence="7">
    <location>
        <begin position="122"/>
        <end position="139"/>
    </location>
</feature>
<dbReference type="PANTHER" id="PTHR23506">
    <property type="entry name" value="GH10249P"/>
    <property type="match status" value="1"/>
</dbReference>
<dbReference type="AlphaFoldDB" id="A0A9N9LEM4"/>
<feature type="transmembrane region" description="Helical" evidence="7">
    <location>
        <begin position="340"/>
        <end position="358"/>
    </location>
</feature>
<dbReference type="CDD" id="cd17325">
    <property type="entry name" value="MFS_MdtG_SLC18_like"/>
    <property type="match status" value="1"/>
</dbReference>
<feature type="transmembrane region" description="Helical" evidence="7">
    <location>
        <begin position="312"/>
        <end position="333"/>
    </location>
</feature>
<feature type="transmembrane region" description="Helical" evidence="7">
    <location>
        <begin position="179"/>
        <end position="200"/>
    </location>
</feature>
<evidence type="ECO:0000256" key="5">
    <source>
        <dbReference type="ARBA" id="ARBA00023136"/>
    </source>
</evidence>
<dbReference type="InterPro" id="IPR036259">
    <property type="entry name" value="MFS_trans_sf"/>
</dbReference>
<dbReference type="PANTHER" id="PTHR23506:SF37">
    <property type="entry name" value="MAJOR FACILITATOR SUPERFAMILY (MFS) PROFILE DOMAIN-CONTAINING PROTEIN"/>
    <property type="match status" value="1"/>
</dbReference>
<proteinExistence type="predicted"/>
<dbReference type="Pfam" id="PF07690">
    <property type="entry name" value="MFS_1"/>
    <property type="match status" value="1"/>
</dbReference>
<feature type="transmembrane region" description="Helical" evidence="7">
    <location>
        <begin position="20"/>
        <end position="43"/>
    </location>
</feature>
<dbReference type="Proteomes" id="UP000696280">
    <property type="component" value="Unassembled WGS sequence"/>
</dbReference>
<gene>
    <name evidence="9" type="ORF">HYFRA_00005079</name>
</gene>
<evidence type="ECO:0000256" key="4">
    <source>
        <dbReference type="ARBA" id="ARBA00022989"/>
    </source>
</evidence>
<feature type="region of interest" description="Disordered" evidence="6">
    <location>
        <begin position="214"/>
        <end position="248"/>
    </location>
</feature>
<accession>A0A9N9LEM4</accession>
<dbReference type="PROSITE" id="PS50850">
    <property type="entry name" value="MFS"/>
    <property type="match status" value="1"/>
</dbReference>
<comment type="subcellular location">
    <subcellularLocation>
        <location evidence="1">Membrane</location>
        <topology evidence="1">Multi-pass membrane protein</topology>
    </subcellularLocation>
</comment>
<keyword evidence="3 7" id="KW-0812">Transmembrane</keyword>
<evidence type="ECO:0000256" key="1">
    <source>
        <dbReference type="ARBA" id="ARBA00004141"/>
    </source>
</evidence>
<protein>
    <recommendedName>
        <fullName evidence="8">Major facilitator superfamily (MFS) profile domain-containing protein</fullName>
    </recommendedName>
</protein>
<evidence type="ECO:0000256" key="7">
    <source>
        <dbReference type="SAM" id="Phobius"/>
    </source>
</evidence>
<feature type="transmembrane region" description="Helical" evidence="7">
    <location>
        <begin position="275"/>
        <end position="292"/>
    </location>
</feature>
<feature type="compositionally biased region" description="Basic and acidic residues" evidence="6">
    <location>
        <begin position="218"/>
        <end position="227"/>
    </location>
</feature>
<sequence>MVMASQSSSMSIHWRSKPSFTLSTVTFCLFTDLFLYSIVVPILPFLLRDRFSIPLDHVQPYTSGLITAYSGASVLFSIPSGWAADKIGSRKPPFLAGSLLLVVGTTMFAFGQSFAVLMIARGLQGMAAAVVWSVGLAMIQDTVGSRKMGQAIGTIYSIVTAGELVAPVLGGMLYDAFGINSVFDVAAGVLAIDLILRLLLVDSKAAAASQKYSTHSNEFSRQEDTPRRPGSGQMEAHENSPLLPNTKHDQHKIHGEVGSIIHAFPVLYCFREPRFLMALYLSIVQGCILSIFDATLPTEAAELFHFSSLKVGLLFTALLLPYIGLGPVAGMAMDKYGTKVVATSGFILLVPCLAMLGIPSQSFIPDDGKIGIFCVVLALNGFGLSITGPSSFVEASDICSKYEAANPGFFGENGPYAQLFGFTSMFLFSGMAIGPLLGGALRESYGYGVMGLVFAALSSITAVLSYVLVGGTEE</sequence>
<feature type="transmembrane region" description="Helical" evidence="7">
    <location>
        <begin position="94"/>
        <end position="116"/>
    </location>
</feature>
<keyword evidence="5 7" id="KW-0472">Membrane</keyword>
<dbReference type="EMBL" id="CAJVRL010000127">
    <property type="protein sequence ID" value="CAG8962037.1"/>
    <property type="molecule type" value="Genomic_DNA"/>
</dbReference>
<dbReference type="SUPFAM" id="SSF103473">
    <property type="entry name" value="MFS general substrate transporter"/>
    <property type="match status" value="1"/>
</dbReference>
<keyword evidence="10" id="KW-1185">Reference proteome</keyword>
<evidence type="ECO:0000256" key="2">
    <source>
        <dbReference type="ARBA" id="ARBA00022448"/>
    </source>
</evidence>
<reference evidence="9" key="1">
    <citation type="submission" date="2021-07" db="EMBL/GenBank/DDBJ databases">
        <authorList>
            <person name="Durling M."/>
        </authorList>
    </citation>
    <scope>NUCLEOTIDE SEQUENCE</scope>
</reference>